<dbReference type="SUPFAM" id="SSF48403">
    <property type="entry name" value="Ankyrin repeat"/>
    <property type="match status" value="1"/>
</dbReference>
<feature type="region of interest" description="Disordered" evidence="2">
    <location>
        <begin position="493"/>
        <end position="512"/>
    </location>
</feature>
<dbReference type="InterPro" id="IPR052391">
    <property type="entry name" value="E3_Ligase-Neurotoxin"/>
</dbReference>
<dbReference type="PANTHER" id="PTHR24133">
    <property type="entry name" value="ANKYRIN DOMAIN-CONTAINING"/>
    <property type="match status" value="1"/>
</dbReference>
<evidence type="ECO:0000313" key="3">
    <source>
        <dbReference type="EMBL" id="KAK4444392.1"/>
    </source>
</evidence>
<proteinExistence type="predicted"/>
<feature type="compositionally biased region" description="Basic and acidic residues" evidence="2">
    <location>
        <begin position="499"/>
        <end position="512"/>
    </location>
</feature>
<dbReference type="Gene3D" id="1.25.40.20">
    <property type="entry name" value="Ankyrin repeat-containing domain"/>
    <property type="match status" value="2"/>
</dbReference>
<evidence type="ECO:0000256" key="2">
    <source>
        <dbReference type="SAM" id="MobiDB-lite"/>
    </source>
</evidence>
<gene>
    <name evidence="3" type="ORF">QBC34DRAFT_498393</name>
</gene>
<organism evidence="3 4">
    <name type="scientific">Podospora aff. communis PSN243</name>
    <dbReference type="NCBI Taxonomy" id="3040156"/>
    <lineage>
        <taxon>Eukaryota</taxon>
        <taxon>Fungi</taxon>
        <taxon>Dikarya</taxon>
        <taxon>Ascomycota</taxon>
        <taxon>Pezizomycotina</taxon>
        <taxon>Sordariomycetes</taxon>
        <taxon>Sordariomycetidae</taxon>
        <taxon>Sordariales</taxon>
        <taxon>Podosporaceae</taxon>
        <taxon>Podospora</taxon>
    </lineage>
</organism>
<dbReference type="EMBL" id="MU865978">
    <property type="protein sequence ID" value="KAK4444392.1"/>
    <property type="molecule type" value="Genomic_DNA"/>
</dbReference>
<evidence type="ECO:0000313" key="4">
    <source>
        <dbReference type="Proteomes" id="UP001321760"/>
    </source>
</evidence>
<dbReference type="PANTHER" id="PTHR24133:SF40">
    <property type="entry name" value="ANKYRIN REPEAT DOMAIN 44"/>
    <property type="match status" value="1"/>
</dbReference>
<dbReference type="PROSITE" id="PS50088">
    <property type="entry name" value="ANK_REPEAT"/>
    <property type="match status" value="1"/>
</dbReference>
<dbReference type="AlphaFoldDB" id="A0AAV9G886"/>
<dbReference type="Pfam" id="PF12796">
    <property type="entry name" value="Ank_2"/>
    <property type="match status" value="1"/>
</dbReference>
<name>A0AAV9G886_9PEZI</name>
<feature type="repeat" description="ANK" evidence="1">
    <location>
        <begin position="364"/>
        <end position="396"/>
    </location>
</feature>
<accession>A0AAV9G886</accession>
<dbReference type="InterPro" id="IPR036770">
    <property type="entry name" value="Ankyrin_rpt-contain_sf"/>
</dbReference>
<evidence type="ECO:0000256" key="1">
    <source>
        <dbReference type="PROSITE-ProRule" id="PRU00023"/>
    </source>
</evidence>
<dbReference type="InterPro" id="IPR002110">
    <property type="entry name" value="Ankyrin_rpt"/>
</dbReference>
<dbReference type="SMART" id="SM00248">
    <property type="entry name" value="ANK"/>
    <property type="match status" value="5"/>
</dbReference>
<sequence length="512" mass="57532">MHILHLPIEVFDFIMHHCIISRTLPRALRLKLVCKSFRASFNRVFLHTNMLDDKKWSKPFRDSERQTRKDHGAATLWHDYLLFRCRQNGETTTCSPDFSYLANWVNGIRNAADALLRNRQEQLGLQHNEADRDEVIDKLCWLAIDCSRSGEEVWYGQCRSSDWGNLGLRALSAATYLGYAPLVRQLLAQGHDPTANDYLFPSPMYIASRTGQADLLLLMQESLHELDGDALHYQVAWPWRYKIEPESLTGAAARGDLEMVQLCLYPPSRSIPEEGTSEKRQSLIMGHKPGSVPPLSYLEGCITRAMIVARSPEVYEYLNSLLSSPPETPSNLPLENLKVMARAGNLAMVRHHLDNDLKSWDEPTLNMALAEAVRSCNIEVVDLLLERGADPNAWQDSGHTILSEAARTGSMVMMRRLVDAGIKVRDSREAQAAFPRDIRALRHAVKLEHAAIVELLLDMGAGTRRTRLFVLRMAEKLGLESMVGLLRSRRIGSGTGGGRVDEAGEDEGKVEG</sequence>
<keyword evidence="4" id="KW-1185">Reference proteome</keyword>
<reference evidence="3" key="1">
    <citation type="journal article" date="2023" name="Mol. Phylogenet. Evol.">
        <title>Genome-scale phylogeny and comparative genomics of the fungal order Sordariales.</title>
        <authorList>
            <person name="Hensen N."/>
            <person name="Bonometti L."/>
            <person name="Westerberg I."/>
            <person name="Brannstrom I.O."/>
            <person name="Guillou S."/>
            <person name="Cros-Aarteil S."/>
            <person name="Calhoun S."/>
            <person name="Haridas S."/>
            <person name="Kuo A."/>
            <person name="Mondo S."/>
            <person name="Pangilinan J."/>
            <person name="Riley R."/>
            <person name="LaButti K."/>
            <person name="Andreopoulos B."/>
            <person name="Lipzen A."/>
            <person name="Chen C."/>
            <person name="Yan M."/>
            <person name="Daum C."/>
            <person name="Ng V."/>
            <person name="Clum A."/>
            <person name="Steindorff A."/>
            <person name="Ohm R.A."/>
            <person name="Martin F."/>
            <person name="Silar P."/>
            <person name="Natvig D.O."/>
            <person name="Lalanne C."/>
            <person name="Gautier V."/>
            <person name="Ament-Velasquez S.L."/>
            <person name="Kruys A."/>
            <person name="Hutchinson M.I."/>
            <person name="Powell A.J."/>
            <person name="Barry K."/>
            <person name="Miller A.N."/>
            <person name="Grigoriev I.V."/>
            <person name="Debuchy R."/>
            <person name="Gladieux P."/>
            <person name="Hiltunen Thoren M."/>
            <person name="Johannesson H."/>
        </authorList>
    </citation>
    <scope>NUCLEOTIDE SEQUENCE</scope>
    <source>
        <strain evidence="3">PSN243</strain>
    </source>
</reference>
<protein>
    <submittedName>
        <fullName evidence="3">Ankyrin repeat-containing domain protein</fullName>
    </submittedName>
</protein>
<reference evidence="3" key="2">
    <citation type="submission" date="2023-05" db="EMBL/GenBank/DDBJ databases">
        <authorList>
            <consortium name="Lawrence Berkeley National Laboratory"/>
            <person name="Steindorff A."/>
            <person name="Hensen N."/>
            <person name="Bonometti L."/>
            <person name="Westerberg I."/>
            <person name="Brannstrom I.O."/>
            <person name="Guillou S."/>
            <person name="Cros-Aarteil S."/>
            <person name="Calhoun S."/>
            <person name="Haridas S."/>
            <person name="Kuo A."/>
            <person name="Mondo S."/>
            <person name="Pangilinan J."/>
            <person name="Riley R."/>
            <person name="Labutti K."/>
            <person name="Andreopoulos B."/>
            <person name="Lipzen A."/>
            <person name="Chen C."/>
            <person name="Yanf M."/>
            <person name="Daum C."/>
            <person name="Ng V."/>
            <person name="Clum A."/>
            <person name="Ohm R."/>
            <person name="Martin F."/>
            <person name="Silar P."/>
            <person name="Natvig D."/>
            <person name="Lalanne C."/>
            <person name="Gautier V."/>
            <person name="Ament-Velasquez S.L."/>
            <person name="Kruys A."/>
            <person name="Hutchinson M.I."/>
            <person name="Powell A.J."/>
            <person name="Barry K."/>
            <person name="Miller A.N."/>
            <person name="Grigoriev I.V."/>
            <person name="Debuchy R."/>
            <person name="Gladieux P."/>
            <person name="Thoren M.H."/>
            <person name="Johannesson H."/>
        </authorList>
    </citation>
    <scope>NUCLEOTIDE SEQUENCE</scope>
    <source>
        <strain evidence="3">PSN243</strain>
    </source>
</reference>
<keyword evidence="1" id="KW-0040">ANK repeat</keyword>
<comment type="caution">
    <text evidence="3">The sequence shown here is derived from an EMBL/GenBank/DDBJ whole genome shotgun (WGS) entry which is preliminary data.</text>
</comment>
<dbReference type="Proteomes" id="UP001321760">
    <property type="component" value="Unassembled WGS sequence"/>
</dbReference>